<evidence type="ECO:0000256" key="1">
    <source>
        <dbReference type="SAM" id="Phobius"/>
    </source>
</evidence>
<feature type="transmembrane region" description="Helical" evidence="1">
    <location>
        <begin position="143"/>
        <end position="171"/>
    </location>
</feature>
<gene>
    <name evidence="3" type="ORF">HMPREF0216_01062</name>
</gene>
<feature type="transmembrane region" description="Helical" evidence="1">
    <location>
        <begin position="249"/>
        <end position="268"/>
    </location>
</feature>
<dbReference type="Pfam" id="PF07670">
    <property type="entry name" value="Gate"/>
    <property type="match status" value="1"/>
</dbReference>
<feature type="transmembrane region" description="Helical" evidence="1">
    <location>
        <begin position="61"/>
        <end position="83"/>
    </location>
</feature>
<feature type="transmembrane region" description="Helical" evidence="1">
    <location>
        <begin position="403"/>
        <end position="424"/>
    </location>
</feature>
<protein>
    <submittedName>
        <fullName evidence="3">Transporter gate domain protein</fullName>
    </submittedName>
</protein>
<accession>L1QK44</accession>
<keyword evidence="1" id="KW-1133">Transmembrane helix</keyword>
<evidence type="ECO:0000259" key="2">
    <source>
        <dbReference type="Pfam" id="PF07670"/>
    </source>
</evidence>
<organism evidence="3 4">
    <name type="scientific">Clostridium celatum DSM 1785</name>
    <dbReference type="NCBI Taxonomy" id="545697"/>
    <lineage>
        <taxon>Bacteria</taxon>
        <taxon>Bacillati</taxon>
        <taxon>Bacillota</taxon>
        <taxon>Clostridia</taxon>
        <taxon>Eubacteriales</taxon>
        <taxon>Clostridiaceae</taxon>
        <taxon>Clostridium</taxon>
    </lineage>
</organism>
<feature type="transmembrane region" description="Helical" evidence="1">
    <location>
        <begin position="103"/>
        <end position="123"/>
    </location>
</feature>
<name>L1QK44_9CLOT</name>
<dbReference type="AlphaFoldDB" id="L1QK44"/>
<keyword evidence="4" id="KW-1185">Reference proteome</keyword>
<feature type="transmembrane region" description="Helical" evidence="1">
    <location>
        <begin position="20"/>
        <end position="37"/>
    </location>
</feature>
<proteinExistence type="predicted"/>
<reference evidence="3 4" key="1">
    <citation type="submission" date="2012-05" db="EMBL/GenBank/DDBJ databases">
        <authorList>
            <person name="Weinstock G."/>
            <person name="Sodergren E."/>
            <person name="Lobos E.A."/>
            <person name="Fulton L."/>
            <person name="Fulton R."/>
            <person name="Courtney L."/>
            <person name="Fronick C."/>
            <person name="O'Laughlin M."/>
            <person name="Godfrey J."/>
            <person name="Wilson R.M."/>
            <person name="Miner T."/>
            <person name="Farmer C."/>
            <person name="Delehaunty K."/>
            <person name="Cordes M."/>
            <person name="Minx P."/>
            <person name="Tomlinson C."/>
            <person name="Chen J."/>
            <person name="Wollam A."/>
            <person name="Pepin K.H."/>
            <person name="Bhonagiri V."/>
            <person name="Zhang X."/>
            <person name="Suruliraj S."/>
            <person name="Warren W."/>
            <person name="Mitreva M."/>
            <person name="Mardis E.R."/>
            <person name="Wilson R.K."/>
        </authorList>
    </citation>
    <scope>NUCLEOTIDE SEQUENCE [LARGE SCALE GENOMIC DNA]</scope>
    <source>
        <strain evidence="3 4">DSM 1785</strain>
    </source>
</reference>
<dbReference type="OrthoDB" id="1633380at2"/>
<evidence type="ECO:0000313" key="3">
    <source>
        <dbReference type="EMBL" id="EKY27952.1"/>
    </source>
</evidence>
<sequence length="458" mass="50252">MEISGLKPVDNKKVTLKDNLKFILPSILGVILFMIPVKHNGDITIPIAIFSSMLVDFLGDYLVYIITGTLALSAVISLITTLLKPKFIVNNKFLNSLFSTTPLWLTARVLGGIFGVLAAFQIGPEMIISGDTGAFVLHDLLTVLFSIFLFAGLFLPLLLNFGLLEFFGALLTKVMRPVFKLPGRSSIDCITSWLGDGTLGIMLTNKQYEDGFYTEREAATISTTFSAVSITFSLVVINTVGLGNMFVPFYLTVTFAGIVAAIIVPRIYPLSKKKDTYYNGETKKIDESIPEGYTSFSWGYKKAIEKAEENSHIKEFFVDGFKNVLDMWIGVLPVVMCMATIALIIATYTPIFKILGLPFVPILQLLQVPEALQASQTLVVGFADMLLPSVVASTTITSEMTKFIVAAVSVTQLIYMSEVGGVLLGSKIPVNIKELIIIFIERTLITLPVIVLIANFIY</sequence>
<dbReference type="eggNOG" id="COG3314">
    <property type="taxonomic scope" value="Bacteria"/>
</dbReference>
<feature type="transmembrane region" description="Helical" evidence="1">
    <location>
        <begin position="218"/>
        <end position="237"/>
    </location>
</feature>
<dbReference type="EMBL" id="AMEZ01000027">
    <property type="protein sequence ID" value="EKY27952.1"/>
    <property type="molecule type" value="Genomic_DNA"/>
</dbReference>
<feature type="transmembrane region" description="Helical" evidence="1">
    <location>
        <begin position="371"/>
        <end position="391"/>
    </location>
</feature>
<evidence type="ECO:0000313" key="4">
    <source>
        <dbReference type="Proteomes" id="UP000010420"/>
    </source>
</evidence>
<dbReference type="RefSeq" id="WP_005211837.1">
    <property type="nucleotide sequence ID" value="NZ_KB291619.1"/>
</dbReference>
<feature type="transmembrane region" description="Helical" evidence="1">
    <location>
        <begin position="436"/>
        <end position="457"/>
    </location>
</feature>
<keyword evidence="1" id="KW-0472">Membrane</keyword>
<dbReference type="Proteomes" id="UP000010420">
    <property type="component" value="Unassembled WGS sequence"/>
</dbReference>
<dbReference type="PATRIC" id="fig|545697.3.peg.1046"/>
<dbReference type="STRING" id="545697.HMPREF0216_01062"/>
<feature type="domain" description="Nucleoside transporter/FeoB GTPase Gate" evidence="2">
    <location>
        <begin position="142"/>
        <end position="241"/>
    </location>
</feature>
<comment type="caution">
    <text evidence="3">The sequence shown here is derived from an EMBL/GenBank/DDBJ whole genome shotgun (WGS) entry which is preliminary data.</text>
</comment>
<keyword evidence="1" id="KW-0812">Transmembrane</keyword>
<feature type="transmembrane region" description="Helical" evidence="1">
    <location>
        <begin position="327"/>
        <end position="351"/>
    </location>
</feature>
<dbReference type="HOGENOM" id="CLU_048533_0_0_9"/>
<dbReference type="InterPro" id="IPR011642">
    <property type="entry name" value="Gate_dom"/>
</dbReference>